<gene>
    <name evidence="1" type="ORF">GCM10008957_25740</name>
</gene>
<accession>A0A918C8Y0</accession>
<evidence type="ECO:0000313" key="1">
    <source>
        <dbReference type="EMBL" id="GGR11605.1"/>
    </source>
</evidence>
<evidence type="ECO:0000313" key="2">
    <source>
        <dbReference type="Proteomes" id="UP000603865"/>
    </source>
</evidence>
<organism evidence="1 2">
    <name type="scientific">Deinococcus ruber</name>
    <dbReference type="NCBI Taxonomy" id="1848197"/>
    <lineage>
        <taxon>Bacteria</taxon>
        <taxon>Thermotogati</taxon>
        <taxon>Deinococcota</taxon>
        <taxon>Deinococci</taxon>
        <taxon>Deinococcales</taxon>
        <taxon>Deinococcaceae</taxon>
        <taxon>Deinococcus</taxon>
    </lineage>
</organism>
<reference evidence="1" key="1">
    <citation type="journal article" date="2014" name="Int. J. Syst. Evol. Microbiol.">
        <title>Complete genome sequence of Corynebacterium casei LMG S-19264T (=DSM 44701T), isolated from a smear-ripened cheese.</title>
        <authorList>
            <consortium name="US DOE Joint Genome Institute (JGI-PGF)"/>
            <person name="Walter F."/>
            <person name="Albersmeier A."/>
            <person name="Kalinowski J."/>
            <person name="Ruckert C."/>
        </authorList>
    </citation>
    <scope>NUCLEOTIDE SEQUENCE</scope>
    <source>
        <strain evidence="1">JCM 31311</strain>
    </source>
</reference>
<protein>
    <submittedName>
        <fullName evidence="1">Uncharacterized protein</fullName>
    </submittedName>
</protein>
<comment type="caution">
    <text evidence="1">The sequence shown here is derived from an EMBL/GenBank/DDBJ whole genome shotgun (WGS) entry which is preliminary data.</text>
</comment>
<sequence>MTASRQQGAAQTHPHLFAKVAAQRCVDCGIPLTTGEGFEVPFIGTLGPKCVKKYAALVAVLEQVDGLEAHEYDQGSIRLAHHVIWKLRGCGIAVKVLDIAADTKRVQIMGLSKKPLAVIKSYAEIRAQFERQLQIAQVEREAAEAAAS</sequence>
<reference evidence="1" key="2">
    <citation type="submission" date="2020-09" db="EMBL/GenBank/DDBJ databases">
        <authorList>
            <person name="Sun Q."/>
            <person name="Ohkuma M."/>
        </authorList>
    </citation>
    <scope>NUCLEOTIDE SEQUENCE</scope>
    <source>
        <strain evidence="1">JCM 31311</strain>
    </source>
</reference>
<proteinExistence type="predicted"/>
<keyword evidence="2" id="KW-1185">Reference proteome</keyword>
<name>A0A918C8Y0_9DEIO</name>
<dbReference type="AlphaFoldDB" id="A0A918C8Y0"/>
<dbReference type="Proteomes" id="UP000603865">
    <property type="component" value="Unassembled WGS sequence"/>
</dbReference>
<dbReference type="EMBL" id="BMQL01000013">
    <property type="protein sequence ID" value="GGR11605.1"/>
    <property type="molecule type" value="Genomic_DNA"/>
</dbReference>
<dbReference type="RefSeq" id="WP_189090919.1">
    <property type="nucleotide sequence ID" value="NZ_BMQL01000013.1"/>
</dbReference>